<dbReference type="Gene3D" id="3.40.605.10">
    <property type="entry name" value="Aldehyde Dehydrogenase, Chain A, domain 1"/>
    <property type="match status" value="1"/>
</dbReference>
<dbReference type="PANTHER" id="PTHR43353:SF5">
    <property type="entry name" value="SUCCINATE-SEMIALDEHYDE DEHYDROGENASE, MITOCHONDRIAL"/>
    <property type="match status" value="1"/>
</dbReference>
<evidence type="ECO:0000313" key="3">
    <source>
        <dbReference type="EMBL" id="RDI49351.1"/>
    </source>
</evidence>
<dbReference type="Gene3D" id="3.40.309.10">
    <property type="entry name" value="Aldehyde Dehydrogenase, Chain A, domain 2"/>
    <property type="match status" value="1"/>
</dbReference>
<dbReference type="InterPro" id="IPR050740">
    <property type="entry name" value="Aldehyde_DH_Superfamily"/>
</dbReference>
<reference evidence="3 4" key="1">
    <citation type="submission" date="2018-07" db="EMBL/GenBank/DDBJ databases">
        <title>Genomic Encyclopedia of Type Strains, Phase IV (KMG-IV): sequencing the most valuable type-strain genomes for metagenomic binning, comparative biology and taxonomic classification.</title>
        <authorList>
            <person name="Goeker M."/>
        </authorList>
    </citation>
    <scope>NUCLEOTIDE SEQUENCE [LARGE SCALE GENOMIC DNA]</scope>
    <source>
        <strain evidence="3 4">DSM 44952</strain>
    </source>
</reference>
<dbReference type="AlphaFoldDB" id="A0A370H0C5"/>
<dbReference type="EMBL" id="QQAZ01000007">
    <property type="protein sequence ID" value="RDI49351.1"/>
    <property type="molecule type" value="Genomic_DNA"/>
</dbReference>
<proteinExistence type="predicted"/>
<evidence type="ECO:0000313" key="4">
    <source>
        <dbReference type="Proteomes" id="UP000255355"/>
    </source>
</evidence>
<organism evidence="3 4">
    <name type="scientific">Nocardia mexicana</name>
    <dbReference type="NCBI Taxonomy" id="279262"/>
    <lineage>
        <taxon>Bacteria</taxon>
        <taxon>Bacillati</taxon>
        <taxon>Actinomycetota</taxon>
        <taxon>Actinomycetes</taxon>
        <taxon>Mycobacteriales</taxon>
        <taxon>Nocardiaceae</taxon>
        <taxon>Nocardia</taxon>
    </lineage>
</organism>
<dbReference type="OrthoDB" id="6882680at2"/>
<accession>A0A370H0C5</accession>
<gene>
    <name evidence="3" type="ORF">DFR68_107479</name>
</gene>
<protein>
    <submittedName>
        <fullName evidence="3">Betaine-aldehyde dehydrogenase</fullName>
    </submittedName>
</protein>
<evidence type="ECO:0000256" key="1">
    <source>
        <dbReference type="ARBA" id="ARBA00023002"/>
    </source>
</evidence>
<dbReference type="InterPro" id="IPR016163">
    <property type="entry name" value="Ald_DH_C"/>
</dbReference>
<name>A0A370H0C5_9NOCA</name>
<dbReference type="InterPro" id="IPR016161">
    <property type="entry name" value="Ald_DH/histidinol_DH"/>
</dbReference>
<dbReference type="GO" id="GO:0016620">
    <property type="term" value="F:oxidoreductase activity, acting on the aldehyde or oxo group of donors, NAD or NADP as acceptor"/>
    <property type="evidence" value="ECO:0007669"/>
    <property type="project" value="InterPro"/>
</dbReference>
<dbReference type="Proteomes" id="UP000255355">
    <property type="component" value="Unassembled WGS sequence"/>
</dbReference>
<dbReference type="STRING" id="1210089.GCA_001613165_00974"/>
<dbReference type="PANTHER" id="PTHR43353">
    <property type="entry name" value="SUCCINATE-SEMIALDEHYDE DEHYDROGENASE, MITOCHONDRIAL"/>
    <property type="match status" value="1"/>
</dbReference>
<dbReference type="RefSeq" id="WP_068014323.1">
    <property type="nucleotide sequence ID" value="NZ_QQAZ01000007.1"/>
</dbReference>
<sequence>MLSTHPNTTGNTWITVTAPGDGRALGTLPTHTPDRVGAVATSLRHAQTGWRAMGVVGRVQWLTRFREWLSGNELTLVELLASETGKSVAAALREFRLGVDAVDYHRTHGADFLGAPSPRRRELPSVALQLAITYRPCAVVGVLPPWTYPLASTLFDAVPALMAGSAVLVKPPAVTPLTVRAVVTGWAQIGAPPVLDFVAGHQAGPAVVDTVDYVHFTGSPEVGKVVALRAAARLVPCRLDLGGKSSAIVLDDADPGAAAAGIALGGLAESGQSCRSIERVFVQDSGYDAFVDRLVAEVAAFGAADPDDVRVAPITSAAHVNHLRDQIDDALAKGATLRIGGTADGQVFEPTVLADADPAMSVLTQQTLGPILPVVRVADAEAALTLANDPCGPCASVWTADDAAGRYIAGRLLAEQVGRNDVSVHLAPPGYA</sequence>
<comment type="caution">
    <text evidence="3">The sequence shown here is derived from an EMBL/GenBank/DDBJ whole genome shotgun (WGS) entry which is preliminary data.</text>
</comment>
<dbReference type="InterPro" id="IPR015590">
    <property type="entry name" value="Aldehyde_DH_dom"/>
</dbReference>
<dbReference type="SUPFAM" id="SSF53720">
    <property type="entry name" value="ALDH-like"/>
    <property type="match status" value="1"/>
</dbReference>
<evidence type="ECO:0000259" key="2">
    <source>
        <dbReference type="Pfam" id="PF00171"/>
    </source>
</evidence>
<feature type="domain" description="Aldehyde dehydrogenase" evidence="2">
    <location>
        <begin position="11"/>
        <end position="424"/>
    </location>
</feature>
<keyword evidence="4" id="KW-1185">Reference proteome</keyword>
<dbReference type="InterPro" id="IPR016162">
    <property type="entry name" value="Ald_DH_N"/>
</dbReference>
<dbReference type="Pfam" id="PF00171">
    <property type="entry name" value="Aldedh"/>
    <property type="match status" value="1"/>
</dbReference>
<keyword evidence="1" id="KW-0560">Oxidoreductase</keyword>